<evidence type="ECO:0000256" key="1">
    <source>
        <dbReference type="SAM" id="Phobius"/>
    </source>
</evidence>
<feature type="transmembrane region" description="Helical" evidence="1">
    <location>
        <begin position="6"/>
        <end position="28"/>
    </location>
</feature>
<accession>A0A0E9M3P8</accession>
<keyword evidence="1" id="KW-0472">Membrane</keyword>
<reference evidence="2 3" key="1">
    <citation type="journal article" date="2015" name="Microbes Environ.">
        <title>Distribution and evolution of nitrogen fixation genes in the phylum bacteroidetes.</title>
        <authorList>
            <person name="Inoue J."/>
            <person name="Oshima K."/>
            <person name="Suda W."/>
            <person name="Sakamoto M."/>
            <person name="Iino T."/>
            <person name="Noda S."/>
            <person name="Hongoh Y."/>
            <person name="Hattori M."/>
            <person name="Ohkuma M."/>
        </authorList>
    </citation>
    <scope>NUCLEOTIDE SEQUENCE [LARGE SCALE GENOMIC DNA]</scope>
    <source>
        <strain evidence="2">JCM 15548</strain>
    </source>
</reference>
<keyword evidence="1" id="KW-1133">Transmembrane helix</keyword>
<keyword evidence="1" id="KW-0812">Transmembrane</keyword>
<proteinExistence type="predicted"/>
<gene>
    <name evidence="2" type="ORF">JCM15548_14220</name>
</gene>
<protein>
    <submittedName>
        <fullName evidence="2">Uncharacterized protein</fullName>
    </submittedName>
</protein>
<dbReference type="Proteomes" id="UP000032900">
    <property type="component" value="Unassembled WGS sequence"/>
</dbReference>
<feature type="transmembrane region" description="Helical" evidence="1">
    <location>
        <begin position="75"/>
        <end position="96"/>
    </location>
</feature>
<dbReference type="OrthoDB" id="1122942at2"/>
<dbReference type="RefSeq" id="WP_062128176.1">
    <property type="nucleotide sequence ID" value="NZ_BAZW01000063.1"/>
</dbReference>
<evidence type="ECO:0000313" key="3">
    <source>
        <dbReference type="Proteomes" id="UP000032900"/>
    </source>
</evidence>
<keyword evidence="3" id="KW-1185">Reference proteome</keyword>
<comment type="caution">
    <text evidence="2">The sequence shown here is derived from an EMBL/GenBank/DDBJ whole genome shotgun (WGS) entry which is preliminary data.</text>
</comment>
<sequence length="97" mass="10812">MKWLDRQVTGLVVGLLVPLLISVLIYKFRFASAGDFTSFLKALMAVESLGKLLSLSVMPNLLFFFLGIWSNRLYAARGVLIATVLYGMLAVVLFLIR</sequence>
<organism evidence="2 3">
    <name type="scientific">Geofilum rubicundum JCM 15548</name>
    <dbReference type="NCBI Taxonomy" id="1236989"/>
    <lineage>
        <taxon>Bacteria</taxon>
        <taxon>Pseudomonadati</taxon>
        <taxon>Bacteroidota</taxon>
        <taxon>Bacteroidia</taxon>
        <taxon>Marinilabiliales</taxon>
        <taxon>Marinilabiliaceae</taxon>
        <taxon>Geofilum</taxon>
    </lineage>
</organism>
<dbReference type="STRING" id="1236989.JCM15548_14220"/>
<dbReference type="AlphaFoldDB" id="A0A0E9M3P8"/>
<dbReference type="EMBL" id="BAZW01000063">
    <property type="protein sequence ID" value="GAO31820.1"/>
    <property type="molecule type" value="Genomic_DNA"/>
</dbReference>
<evidence type="ECO:0000313" key="2">
    <source>
        <dbReference type="EMBL" id="GAO31820.1"/>
    </source>
</evidence>
<name>A0A0E9M3P8_9BACT</name>
<feature type="transmembrane region" description="Helical" evidence="1">
    <location>
        <begin position="49"/>
        <end position="69"/>
    </location>
</feature>